<keyword evidence="4" id="KW-1185">Reference proteome</keyword>
<dbReference type="Proteomes" id="UP000827986">
    <property type="component" value="Unassembled WGS sequence"/>
</dbReference>
<evidence type="ECO:0000313" key="4">
    <source>
        <dbReference type="Proteomes" id="UP000827986"/>
    </source>
</evidence>
<sequence length="749" mass="86060">MYRAFAPKEQELLKTYENMESRIRKVLNTTYKKLTSSLSQDTISHEIKYLKNRLLTLKEKSSLDPIYIGLFGSTGAGKSSLFNAIIEQQLFLPVSGNQACTSCTVQVSSSRSKNYEAKIHLLSLQEWKEELKNLVELVRTPGEEEEEEEEDDVGEAVQKLRALYGRDAETRSYEDLLRAKLLVNIPAANCIPLMGAQAEELSDKLDPYIRSQSNKNEEEPALDEEKAKMRLWPLIKYVEVTIPQSDVIPEGVIFMDIPGTGDYNSKRDEMWKESINKCSVIWVISDIERVLGGKAHEVLLTESIKAYQGGMCSDIALVVTKSDKLELKEYLRERKEKNKPVETEHEAILERNAFVKEKKSDGMKKKLRRILPSDSEILNKADLVYTVSAKEYWQEKHITKEESEIPKLREYIRKIYLKEKEKLLMDYVAEAFGIVLLAVNLNSTGDMVDHYEQSGLEGFVKEKIKALEKEIEKCFAQLEQPLNEGVKKAKLSHQKTFSQLLTRDTGYRGFHRILKAVCQKNGVYASRIVTRIDLNCALAQPIYDKIDSTFANIFRREEPCPTQAAKTPSLLWIQKGTSASLKPCLDMFKDSVQEKIGEVGIKNPVTSDHCKLNFFTEETNIILRTIEREIVKKKMAVYESLPLSIQSDLKPYYEEAAKNQGPRSCQRMQNTLRESIEKKAEDGMFETAKEKMKMQLQELKDYIVTKLQTDISTMLKLALSHQEKLTEKLPDLQNEYQEIERIHKTLQRK</sequence>
<dbReference type="Gene3D" id="3.40.50.300">
    <property type="entry name" value="P-loop containing nucleotide triphosphate hydrolases"/>
    <property type="match status" value="2"/>
</dbReference>
<dbReference type="Pfam" id="PF00350">
    <property type="entry name" value="Dynamin_N"/>
    <property type="match status" value="1"/>
</dbReference>
<reference evidence="3" key="1">
    <citation type="submission" date="2021-09" db="EMBL/GenBank/DDBJ databases">
        <title>The genome of Mauremys mutica provides insights into the evolution of semi-aquatic lifestyle.</title>
        <authorList>
            <person name="Gong S."/>
            <person name="Gao Y."/>
        </authorList>
    </citation>
    <scope>NUCLEOTIDE SEQUENCE</scope>
    <source>
        <strain evidence="3">MM-2020</strain>
        <tissue evidence="3">Muscle</tissue>
    </source>
</reference>
<evidence type="ECO:0000259" key="2">
    <source>
        <dbReference type="Pfam" id="PF00350"/>
    </source>
</evidence>
<dbReference type="EMBL" id="JAHDVG010000482">
    <property type="protein sequence ID" value="KAH1173230.1"/>
    <property type="molecule type" value="Genomic_DNA"/>
</dbReference>
<dbReference type="PANTHER" id="PTHR47308:SF1">
    <property type="entry name" value="NUCLEAR GTPASE SLIP-GC"/>
    <property type="match status" value="1"/>
</dbReference>
<feature type="coiled-coil region" evidence="1">
    <location>
        <begin position="722"/>
        <end position="749"/>
    </location>
</feature>
<dbReference type="InterPro" id="IPR053082">
    <property type="entry name" value="Nuclear_GTPase_SLIP-GC"/>
</dbReference>
<organism evidence="3 4">
    <name type="scientific">Mauremys mutica</name>
    <name type="common">yellowpond turtle</name>
    <dbReference type="NCBI Taxonomy" id="74926"/>
    <lineage>
        <taxon>Eukaryota</taxon>
        <taxon>Metazoa</taxon>
        <taxon>Chordata</taxon>
        <taxon>Craniata</taxon>
        <taxon>Vertebrata</taxon>
        <taxon>Euteleostomi</taxon>
        <taxon>Archelosauria</taxon>
        <taxon>Testudinata</taxon>
        <taxon>Testudines</taxon>
        <taxon>Cryptodira</taxon>
        <taxon>Durocryptodira</taxon>
        <taxon>Testudinoidea</taxon>
        <taxon>Geoemydidae</taxon>
        <taxon>Geoemydinae</taxon>
        <taxon>Mauremys</taxon>
    </lineage>
</organism>
<evidence type="ECO:0000313" key="3">
    <source>
        <dbReference type="EMBL" id="KAH1173230.1"/>
    </source>
</evidence>
<name>A0A9D3X5S2_9SAUR</name>
<proteinExistence type="predicted"/>
<dbReference type="InterPro" id="IPR027417">
    <property type="entry name" value="P-loop_NTPase"/>
</dbReference>
<dbReference type="SUPFAM" id="SSF52540">
    <property type="entry name" value="P-loop containing nucleoside triphosphate hydrolases"/>
    <property type="match status" value="1"/>
</dbReference>
<accession>A0A9D3X5S2</accession>
<gene>
    <name evidence="3" type="ORF">KIL84_017069</name>
</gene>
<keyword evidence="1" id="KW-0175">Coiled coil</keyword>
<dbReference type="PANTHER" id="PTHR47308">
    <property type="entry name" value="NUCLEAR GTPASE SLIP-GC"/>
    <property type="match status" value="1"/>
</dbReference>
<dbReference type="AlphaFoldDB" id="A0A9D3X5S2"/>
<evidence type="ECO:0000256" key="1">
    <source>
        <dbReference type="SAM" id="Coils"/>
    </source>
</evidence>
<feature type="domain" description="Dynamin N-terminal" evidence="2">
    <location>
        <begin position="68"/>
        <end position="289"/>
    </location>
</feature>
<protein>
    <recommendedName>
        <fullName evidence="2">Dynamin N-terminal domain-containing protein</fullName>
    </recommendedName>
</protein>
<dbReference type="GO" id="GO:0003924">
    <property type="term" value="F:GTPase activity"/>
    <property type="evidence" value="ECO:0007669"/>
    <property type="project" value="TreeGrafter"/>
</dbReference>
<comment type="caution">
    <text evidence="3">The sequence shown here is derived from an EMBL/GenBank/DDBJ whole genome shotgun (WGS) entry which is preliminary data.</text>
</comment>
<dbReference type="InterPro" id="IPR045063">
    <property type="entry name" value="Dynamin_N"/>
</dbReference>